<evidence type="ECO:0000256" key="1">
    <source>
        <dbReference type="SAM" id="Phobius"/>
    </source>
</evidence>
<dbReference type="Proteomes" id="UP000067738">
    <property type="component" value="Chromosome"/>
</dbReference>
<reference evidence="2 3" key="1">
    <citation type="submission" date="2015-04" db="EMBL/GenBank/DDBJ databases">
        <title>The complete genome sequence of the rumen methanogen Methanobrevibacter millerae SM9.</title>
        <authorList>
            <person name="Leahy S.C."/>
            <person name="Kelly W.J."/>
            <person name="Pacheco D.M."/>
            <person name="Li D."/>
            <person name="Altermann E."/>
            <person name="Attwood G.T."/>
        </authorList>
    </citation>
    <scope>NUCLEOTIDE SEQUENCE [LARGE SCALE GENOMIC DNA]</scope>
    <source>
        <strain evidence="2 3">SM9</strain>
    </source>
</reference>
<keyword evidence="3" id="KW-1185">Reference proteome</keyword>
<keyword evidence="1" id="KW-0472">Membrane</keyword>
<keyword evidence="1" id="KW-1133">Transmembrane helix</keyword>
<organism evidence="2 3">
    <name type="scientific">Methanobrevibacter millerae</name>
    <dbReference type="NCBI Taxonomy" id="230361"/>
    <lineage>
        <taxon>Archaea</taxon>
        <taxon>Methanobacteriati</taxon>
        <taxon>Methanobacteriota</taxon>
        <taxon>Methanomada group</taxon>
        <taxon>Methanobacteria</taxon>
        <taxon>Methanobacteriales</taxon>
        <taxon>Methanobacteriaceae</taxon>
        <taxon>Methanobrevibacter</taxon>
    </lineage>
</organism>
<dbReference type="OrthoDB" id="70331at2157"/>
<sequence>MKVVCCKNCGAKYQLDDNDDITSFECSSCAGDLELLENYSNENSQGHGILSSIKYDNSQIVQCEDCGLKYKIKANDNILDYECDSCGGSLRYLDSEMNKELDEYIDERKKELAEIRKNQQETPDEEQSAENQHSIKSITNKLETFFSEDEMQKIAEEELEEEKLQVEYAPRTARTTIPKPVLSKFEKEFAVPKSNDYNILKNFLKDEFFKGMKVYYQDIPERESSGILGNLKSKLVINEPGDGIVSTDRLVDDGPDFDMKNLSTDHYIIIAGIVIFILSIIEVILVNSGVGLAALLIAIVIIAFGFYRTKDTQETTVRTRIIREHLLTLPQEYYVFYNVKTPTSPAGINHVVVGPTGIYALLSQKYNPKNRLNSENENIELIKSAEADEAKFEIADVGNRRRFRYTTKQAKFSQDNAIKQKALTLGEDLINFLNDNNIRNCFVEPLVGFINNEVVVINMPLTDEDLFIDELLNTIQNSTIKLNSDTIDKCAVLLSKYSADCSSEF</sequence>
<dbReference type="EMBL" id="CP011266">
    <property type="protein sequence ID" value="ALT69660.1"/>
    <property type="molecule type" value="Genomic_DNA"/>
</dbReference>
<evidence type="ECO:0000313" key="3">
    <source>
        <dbReference type="Proteomes" id="UP000067738"/>
    </source>
</evidence>
<accession>A0A0U3CMG5</accession>
<name>A0A0U3CMG5_9EURY</name>
<feature type="transmembrane region" description="Helical" evidence="1">
    <location>
        <begin position="292"/>
        <end position="309"/>
    </location>
</feature>
<dbReference type="AlphaFoldDB" id="A0A0U3CMG5"/>
<dbReference type="KEGG" id="mmil:sm9_1894"/>
<dbReference type="PATRIC" id="fig|230361.4.peg.1958"/>
<dbReference type="RefSeq" id="WP_058739880.1">
    <property type="nucleotide sequence ID" value="NZ_CP011266.1"/>
</dbReference>
<evidence type="ECO:0000313" key="2">
    <source>
        <dbReference type="EMBL" id="ALT69660.1"/>
    </source>
</evidence>
<dbReference type="GeneID" id="26736848"/>
<gene>
    <name evidence="2" type="ORF">sm9_1894</name>
</gene>
<protein>
    <submittedName>
        <fullName evidence="2">Uncharacterized protein</fullName>
    </submittedName>
</protein>
<feature type="transmembrane region" description="Helical" evidence="1">
    <location>
        <begin position="267"/>
        <end position="286"/>
    </location>
</feature>
<keyword evidence="1" id="KW-0812">Transmembrane</keyword>
<proteinExistence type="predicted"/>